<keyword evidence="1" id="KW-0812">Transmembrane</keyword>
<keyword evidence="1" id="KW-1133">Transmembrane helix</keyword>
<evidence type="ECO:0000256" key="1">
    <source>
        <dbReference type="SAM" id="Phobius"/>
    </source>
</evidence>
<evidence type="ECO:0000313" key="2">
    <source>
        <dbReference type="EMBL" id="KST63264.1"/>
    </source>
</evidence>
<evidence type="ECO:0000313" key="3">
    <source>
        <dbReference type="Proteomes" id="UP000053372"/>
    </source>
</evidence>
<dbReference type="PROSITE" id="PS51257">
    <property type="entry name" value="PROKAR_LIPOPROTEIN"/>
    <property type="match status" value="1"/>
</dbReference>
<feature type="transmembrane region" description="Helical" evidence="1">
    <location>
        <begin position="43"/>
        <end position="67"/>
    </location>
</feature>
<organism evidence="2 3">
    <name type="scientific">Mastigocoleus testarum BC008</name>
    <dbReference type="NCBI Taxonomy" id="371196"/>
    <lineage>
        <taxon>Bacteria</taxon>
        <taxon>Bacillati</taxon>
        <taxon>Cyanobacteriota</taxon>
        <taxon>Cyanophyceae</taxon>
        <taxon>Nostocales</taxon>
        <taxon>Hapalosiphonaceae</taxon>
        <taxon>Mastigocoleus</taxon>
    </lineage>
</organism>
<accession>A0A0V7ZFF4</accession>
<dbReference type="RefSeq" id="WP_027841551.1">
    <property type="nucleotide sequence ID" value="NZ_LMTZ01000140.1"/>
</dbReference>
<gene>
    <name evidence="2" type="ORF">BC008_38940</name>
</gene>
<name>A0A0V7ZFF4_9CYAN</name>
<protein>
    <recommendedName>
        <fullName evidence="4">Lipopolysaccharide assembly protein A domain-containing protein</fullName>
    </recommendedName>
</protein>
<dbReference type="EMBL" id="LMTZ01000140">
    <property type="protein sequence ID" value="KST63264.1"/>
    <property type="molecule type" value="Genomic_DNA"/>
</dbReference>
<reference evidence="2 3" key="1">
    <citation type="journal article" date="2015" name="Genome Announc.">
        <title>Draft Genome of the Euendolithic (true boring) Cyanobacterium Mastigocoleus testarum strain BC008.</title>
        <authorList>
            <person name="Guida B.S."/>
            <person name="Garcia-Pichel F."/>
        </authorList>
    </citation>
    <scope>NUCLEOTIDE SEQUENCE [LARGE SCALE GENOMIC DNA]</scope>
    <source>
        <strain evidence="2 3">BC008</strain>
    </source>
</reference>
<sequence>MKNFVSLLISILIACLVLFIAIVSVQNAELVYLRFFGLESARIPFGLVLAFSFAIGIVGMAILQPVWNFISSGKSRYDDDADFFVDDGEY</sequence>
<dbReference type="AlphaFoldDB" id="A0A0V7ZFF4"/>
<proteinExistence type="predicted"/>
<keyword evidence="1" id="KW-0472">Membrane</keyword>
<keyword evidence="3" id="KW-1185">Reference proteome</keyword>
<evidence type="ECO:0008006" key="4">
    <source>
        <dbReference type="Google" id="ProtNLM"/>
    </source>
</evidence>
<dbReference type="OrthoDB" id="426174at2"/>
<dbReference type="Proteomes" id="UP000053372">
    <property type="component" value="Unassembled WGS sequence"/>
</dbReference>
<comment type="caution">
    <text evidence="2">The sequence shown here is derived from an EMBL/GenBank/DDBJ whole genome shotgun (WGS) entry which is preliminary data.</text>
</comment>